<dbReference type="InterPro" id="IPR033479">
    <property type="entry name" value="dCache_1"/>
</dbReference>
<proteinExistence type="predicted"/>
<evidence type="ECO:0000256" key="8">
    <source>
        <dbReference type="ARBA" id="ARBA00023012"/>
    </source>
</evidence>
<dbReference type="RefSeq" id="WP_082413759.1">
    <property type="nucleotide sequence ID" value="NZ_CP173697.1"/>
</dbReference>
<dbReference type="InterPro" id="IPR005467">
    <property type="entry name" value="His_kinase_dom"/>
</dbReference>
<dbReference type="InterPro" id="IPR036890">
    <property type="entry name" value="HATPase_C_sf"/>
</dbReference>
<dbReference type="Gene3D" id="3.30.565.10">
    <property type="entry name" value="Histidine kinase-like ATPase, C-terminal domain"/>
    <property type="match status" value="1"/>
</dbReference>
<keyword evidence="14" id="KW-1185">Reference proteome</keyword>
<dbReference type="SUPFAM" id="SSF55874">
    <property type="entry name" value="ATPase domain of HSP90 chaperone/DNA topoisomerase II/histidine kinase"/>
    <property type="match status" value="1"/>
</dbReference>
<dbReference type="Pfam" id="PF02518">
    <property type="entry name" value="HATPase_c"/>
    <property type="match status" value="1"/>
</dbReference>
<dbReference type="PANTHER" id="PTHR34220">
    <property type="entry name" value="SENSOR HISTIDINE KINASE YPDA"/>
    <property type="match status" value="1"/>
</dbReference>
<evidence type="ECO:0000256" key="9">
    <source>
        <dbReference type="ARBA" id="ARBA00023136"/>
    </source>
</evidence>
<evidence type="ECO:0000256" key="2">
    <source>
        <dbReference type="ARBA" id="ARBA00004651"/>
    </source>
</evidence>
<evidence type="ECO:0000313" key="15">
    <source>
        <dbReference type="Proteomes" id="UP000446657"/>
    </source>
</evidence>
<dbReference type="STRING" id="301302.ERS852420_02435"/>
<protein>
    <recommendedName>
        <fullName evidence="3">histidine kinase</fullName>
        <ecNumber evidence="3">2.7.13.3</ecNumber>
    </recommendedName>
</protein>
<dbReference type="InterPro" id="IPR004358">
    <property type="entry name" value="Sig_transdc_His_kin-like_C"/>
</dbReference>
<dbReference type="EC" id="2.7.13.3" evidence="3"/>
<dbReference type="SMART" id="SM00387">
    <property type="entry name" value="HATPase_c"/>
    <property type="match status" value="1"/>
</dbReference>
<dbReference type="InterPro" id="IPR010559">
    <property type="entry name" value="Sig_transdc_His_kin_internal"/>
</dbReference>
<dbReference type="PRINTS" id="PR00344">
    <property type="entry name" value="BCTRLSENSOR"/>
</dbReference>
<accession>A0A0M6WHJ5</accession>
<dbReference type="GO" id="GO:0005886">
    <property type="term" value="C:plasma membrane"/>
    <property type="evidence" value="ECO:0007669"/>
    <property type="project" value="UniProtKB-SubCell"/>
</dbReference>
<dbReference type="Pfam" id="PF06580">
    <property type="entry name" value="His_kinase"/>
    <property type="match status" value="1"/>
</dbReference>
<sequence>MKKMKNKPGDIQSTIMVAFSVISTLIMICMGMMVYWRFSGITQQNIVDNNRKMMDQTVDSIENYLVNMRQISDAAYYDVIKENDIREQNESIHKGLNLLYEANKENLRSIAIYNGYGSLMAAEPVVAQKEEPDVTRQGWFMQAKTRMENIHFSTPHVQNLFDDGTCRYYWVISSSRVVELTNGTDTQLGVLLVDMDYSGISRMMERINTSGKGQYFYLCDGEGNIIYHPHQARIDNGMNTESSVKAASSKEKIYDEYLGKNHRKVMVGAISYTGWRLVCVMPYEIFTNKMADVKQFVLLILLLMAMMLVFVNRIISVRISRPIMKLDHSVREYQEGKEEKIAIGGSTEIRHLGQSIQESYRQNSELMKKVIWEQNERRKSEFDVLQSQINPHFLYNTLDSITWMIESGKNEEAAFMITQLAKLFRISLSKGHTVIRIRDELQHAQSYVNIQKVRYKNKFEVVFDIRPDILDDCIVKLVLQPILENAINYGVREMDDCGKILIRGWKEQENIFMQVSDNGMGIPEEEIDLLLKDTNRVHKKGSGVGLVNVNNRLRLLFGEPYGLQIESELDEGTTVTVIIPEIVYSEENCRKFEEHHMPEDS</sequence>
<evidence type="ECO:0000313" key="12">
    <source>
        <dbReference type="EMBL" id="CRL34812.1"/>
    </source>
</evidence>
<dbReference type="PANTHER" id="PTHR34220:SF7">
    <property type="entry name" value="SENSOR HISTIDINE KINASE YPDA"/>
    <property type="match status" value="1"/>
</dbReference>
<reference evidence="13 15" key="3">
    <citation type="journal article" date="2019" name="Nat. Med.">
        <title>A library of human gut bacterial isolates paired with longitudinal multiomics data enables mechanistic microbiome research.</title>
        <authorList>
            <person name="Poyet M."/>
            <person name="Groussin M."/>
            <person name="Gibbons S.M."/>
            <person name="Avila-Pacheco J."/>
            <person name="Jiang X."/>
            <person name="Kearney S.M."/>
            <person name="Perrotta A.R."/>
            <person name="Berdy B."/>
            <person name="Zhao S."/>
            <person name="Lieberman T.D."/>
            <person name="Swanson P.K."/>
            <person name="Smith M."/>
            <person name="Roesemann S."/>
            <person name="Alexander J.E."/>
            <person name="Rich S.A."/>
            <person name="Livny J."/>
            <person name="Vlamakis H."/>
            <person name="Clish C."/>
            <person name="Bullock K."/>
            <person name="Deik A."/>
            <person name="Scott J."/>
            <person name="Pierce K.A."/>
            <person name="Xavier R.J."/>
            <person name="Alm E.J."/>
        </authorList>
    </citation>
    <scope>NUCLEOTIDE SEQUENCE [LARGE SCALE GENOMIC DNA]</scope>
    <source>
        <strain evidence="13 15">BIOML-A1</strain>
    </source>
</reference>
<evidence type="ECO:0000313" key="14">
    <source>
        <dbReference type="Proteomes" id="UP000049979"/>
    </source>
</evidence>
<dbReference type="Proteomes" id="UP000049979">
    <property type="component" value="Unassembled WGS sequence"/>
</dbReference>
<dbReference type="AlphaFoldDB" id="A0A0M6WHJ5"/>
<name>A0A0M6WHJ5_9FIRM</name>
<dbReference type="OrthoDB" id="9809348at2"/>
<evidence type="ECO:0000256" key="5">
    <source>
        <dbReference type="ARBA" id="ARBA00022692"/>
    </source>
</evidence>
<keyword evidence="7 10" id="KW-1133">Transmembrane helix</keyword>
<evidence type="ECO:0000256" key="4">
    <source>
        <dbReference type="ARBA" id="ARBA00022475"/>
    </source>
</evidence>
<dbReference type="InterPro" id="IPR050640">
    <property type="entry name" value="Bact_2-comp_sensor_kinase"/>
</dbReference>
<evidence type="ECO:0000256" key="3">
    <source>
        <dbReference type="ARBA" id="ARBA00012438"/>
    </source>
</evidence>
<evidence type="ECO:0000256" key="7">
    <source>
        <dbReference type="ARBA" id="ARBA00022989"/>
    </source>
</evidence>
<comment type="catalytic activity">
    <reaction evidence="1">
        <text>ATP + protein L-histidine = ADP + protein N-phospho-L-histidine.</text>
        <dbReference type="EC" id="2.7.13.3"/>
    </reaction>
</comment>
<feature type="transmembrane region" description="Helical" evidence="10">
    <location>
        <begin position="296"/>
        <end position="315"/>
    </location>
</feature>
<gene>
    <name evidence="13" type="ORF">GMD30_14495</name>
    <name evidence="12" type="ORF">M72_22201</name>
</gene>
<keyword evidence="5 10" id="KW-0812">Transmembrane</keyword>
<dbReference type="GO" id="GO:0000155">
    <property type="term" value="F:phosphorelay sensor kinase activity"/>
    <property type="evidence" value="ECO:0007669"/>
    <property type="project" value="InterPro"/>
</dbReference>
<keyword evidence="9 10" id="KW-0472">Membrane</keyword>
<dbReference type="InterPro" id="IPR003594">
    <property type="entry name" value="HATPase_dom"/>
</dbReference>
<dbReference type="Pfam" id="PF02743">
    <property type="entry name" value="dCache_1"/>
    <property type="match status" value="1"/>
</dbReference>
<dbReference type="Gene3D" id="3.30.450.20">
    <property type="entry name" value="PAS domain"/>
    <property type="match status" value="2"/>
</dbReference>
<dbReference type="PROSITE" id="PS50109">
    <property type="entry name" value="HIS_KIN"/>
    <property type="match status" value="1"/>
</dbReference>
<keyword evidence="6 12" id="KW-0808">Transferase</keyword>
<evidence type="ECO:0000256" key="10">
    <source>
        <dbReference type="SAM" id="Phobius"/>
    </source>
</evidence>
<reference evidence="12" key="2">
    <citation type="submission" date="2015-05" db="EMBL/GenBank/DDBJ databases">
        <authorList>
            <person name="Wang D.B."/>
            <person name="Wang M."/>
        </authorList>
    </citation>
    <scope>NUCLEOTIDE SEQUENCE [LARGE SCALE GENOMIC DNA]</scope>
    <source>
        <strain evidence="12">M72</strain>
    </source>
</reference>
<keyword evidence="4" id="KW-1003">Cell membrane</keyword>
<evidence type="ECO:0000259" key="11">
    <source>
        <dbReference type="PROSITE" id="PS50109"/>
    </source>
</evidence>
<organism evidence="12 14">
    <name type="scientific">Roseburia faecis</name>
    <dbReference type="NCBI Taxonomy" id="301302"/>
    <lineage>
        <taxon>Bacteria</taxon>
        <taxon>Bacillati</taxon>
        <taxon>Bacillota</taxon>
        <taxon>Clostridia</taxon>
        <taxon>Lachnospirales</taxon>
        <taxon>Lachnospiraceae</taxon>
        <taxon>Roseburia</taxon>
    </lineage>
</organism>
<evidence type="ECO:0000313" key="13">
    <source>
        <dbReference type="EMBL" id="MTR82863.1"/>
    </source>
</evidence>
<keyword evidence="6 12" id="KW-0418">Kinase</keyword>
<dbReference type="Proteomes" id="UP000446657">
    <property type="component" value="Unassembled WGS sequence"/>
</dbReference>
<feature type="transmembrane region" description="Helical" evidence="10">
    <location>
        <begin position="12"/>
        <end position="36"/>
    </location>
</feature>
<dbReference type="EMBL" id="CVRR01000007">
    <property type="protein sequence ID" value="CRL34812.1"/>
    <property type="molecule type" value="Genomic_DNA"/>
</dbReference>
<evidence type="ECO:0000256" key="6">
    <source>
        <dbReference type="ARBA" id="ARBA00022777"/>
    </source>
</evidence>
<dbReference type="Gene3D" id="6.10.340.10">
    <property type="match status" value="1"/>
</dbReference>
<comment type="subcellular location">
    <subcellularLocation>
        <location evidence="2">Cell membrane</location>
        <topology evidence="2">Multi-pass membrane protein</topology>
    </subcellularLocation>
</comment>
<feature type="domain" description="Histidine kinase" evidence="11">
    <location>
        <begin position="478"/>
        <end position="583"/>
    </location>
</feature>
<evidence type="ECO:0000256" key="1">
    <source>
        <dbReference type="ARBA" id="ARBA00000085"/>
    </source>
</evidence>
<reference evidence="14" key="1">
    <citation type="submission" date="2015-05" db="EMBL/GenBank/DDBJ databases">
        <authorList>
            <consortium name="Pathogen Informatics"/>
        </authorList>
    </citation>
    <scope>NUCLEOTIDE SEQUENCE [LARGE SCALE GENOMIC DNA]</scope>
    <source>
        <strain evidence="14">M72</strain>
    </source>
</reference>
<dbReference type="EMBL" id="WNAL01000039">
    <property type="protein sequence ID" value="MTR82863.1"/>
    <property type="molecule type" value="Genomic_DNA"/>
</dbReference>
<keyword evidence="8" id="KW-0902">Two-component regulatory system</keyword>